<protein>
    <submittedName>
        <fullName evidence="2">Uncharacterized protein</fullName>
    </submittedName>
</protein>
<evidence type="ECO:0000256" key="1">
    <source>
        <dbReference type="SAM" id="MobiDB-lite"/>
    </source>
</evidence>
<dbReference type="EMBL" id="BNJQ01000041">
    <property type="protein sequence ID" value="GHP12396.1"/>
    <property type="molecule type" value="Genomic_DNA"/>
</dbReference>
<evidence type="ECO:0000313" key="2">
    <source>
        <dbReference type="EMBL" id="GHP12396.1"/>
    </source>
</evidence>
<keyword evidence="3" id="KW-1185">Reference proteome</keyword>
<name>A0A830HY59_9CHLO</name>
<dbReference type="AlphaFoldDB" id="A0A830HY59"/>
<accession>A0A830HY59</accession>
<reference evidence="2" key="1">
    <citation type="submission" date="2020-10" db="EMBL/GenBank/DDBJ databases">
        <title>Unveiling of a novel bifunctional photoreceptor, Dualchrome1, isolated from a cosmopolitan green alga.</title>
        <authorList>
            <person name="Suzuki S."/>
            <person name="Kawachi M."/>
        </authorList>
    </citation>
    <scope>NUCLEOTIDE SEQUENCE</scope>
    <source>
        <strain evidence="2">NIES 2893</strain>
    </source>
</reference>
<evidence type="ECO:0000313" key="3">
    <source>
        <dbReference type="Proteomes" id="UP000660262"/>
    </source>
</evidence>
<comment type="caution">
    <text evidence="2">The sequence shown here is derived from an EMBL/GenBank/DDBJ whole genome shotgun (WGS) entry which is preliminary data.</text>
</comment>
<organism evidence="2 3">
    <name type="scientific">Pycnococcus provasolii</name>
    <dbReference type="NCBI Taxonomy" id="41880"/>
    <lineage>
        <taxon>Eukaryota</taxon>
        <taxon>Viridiplantae</taxon>
        <taxon>Chlorophyta</taxon>
        <taxon>Pseudoscourfieldiophyceae</taxon>
        <taxon>Pseudoscourfieldiales</taxon>
        <taxon>Pycnococcaceae</taxon>
        <taxon>Pycnococcus</taxon>
    </lineage>
</organism>
<gene>
    <name evidence="2" type="ORF">PPROV_001112500</name>
</gene>
<feature type="region of interest" description="Disordered" evidence="1">
    <location>
        <begin position="1"/>
        <end position="50"/>
    </location>
</feature>
<proteinExistence type="predicted"/>
<dbReference type="Proteomes" id="UP000660262">
    <property type="component" value="Unassembled WGS sequence"/>
</dbReference>
<sequence length="142" mass="15433">MSSDTVGYPRLSEVRSDTVGHGSDTNSDSRRIAERHPRTRLGHASRNVDDDTPDVLIVATTNLTRGGDAESIKVIVHGALRAVVCTRTTSWLMQDFVRACTTYKNEPSLFVEDVISCLDVMAGLDVGDSATTRRSFEDSSSA</sequence>
<feature type="compositionally biased region" description="Basic and acidic residues" evidence="1">
    <location>
        <begin position="27"/>
        <end position="36"/>
    </location>
</feature>